<dbReference type="AlphaFoldDB" id="H1HI59"/>
<dbReference type="EMBL" id="AGEH01000030">
    <property type="protein sequence ID" value="EHO75873.1"/>
    <property type="molecule type" value="Genomic_DNA"/>
</dbReference>
<gene>
    <name evidence="2" type="ORF">HMPREF9942_02160</name>
</gene>
<dbReference type="HOGENOM" id="CLU_3153171_0_0_0"/>
<evidence type="ECO:0000313" key="3">
    <source>
        <dbReference type="Proteomes" id="UP000004565"/>
    </source>
</evidence>
<organism evidence="2 3">
    <name type="scientific">Fusobacterium animalis F0419</name>
    <dbReference type="NCBI Taxonomy" id="999414"/>
    <lineage>
        <taxon>Bacteria</taxon>
        <taxon>Fusobacteriati</taxon>
        <taxon>Fusobacteriota</taxon>
        <taxon>Fusobacteriia</taxon>
        <taxon>Fusobacteriales</taxon>
        <taxon>Fusobacteriaceae</taxon>
        <taxon>Fusobacterium</taxon>
    </lineage>
</organism>
<dbReference type="RefSeq" id="WP_005911030.1">
    <property type="nucleotide sequence ID" value="NZ_AKCE01000002.1"/>
</dbReference>
<feature type="domain" description="HNH endonuclease 5" evidence="1">
    <location>
        <begin position="6"/>
        <end position="47"/>
    </location>
</feature>
<dbReference type="Pfam" id="PF14279">
    <property type="entry name" value="HNH_5"/>
    <property type="match status" value="1"/>
</dbReference>
<sequence length="48" mass="5612">MQNKECIICRKIKKENLFSEEHIILDSLGGTIKISEVCKKCNEKMEKK</sequence>
<proteinExistence type="predicted"/>
<reference evidence="2 3" key="1">
    <citation type="submission" date="2011-12" db="EMBL/GenBank/DDBJ databases">
        <title>The Genome Sequence of Fusobacterium nucleatum subsp. animalis OT 420.</title>
        <authorList>
            <consortium name="The Broad Institute Genome Sequencing Platform"/>
            <person name="Earl A."/>
            <person name="Ward D."/>
            <person name="Feldgarden M."/>
            <person name="Gevers D."/>
            <person name="Izard J."/>
            <person name="Blanton J.M."/>
            <person name="Mathney J."/>
            <person name="Tanner A.C."/>
            <person name="Dewhirst F.E."/>
            <person name="Young S.K."/>
            <person name="Zeng Q."/>
            <person name="Gargeya S."/>
            <person name="Fitzgerald M."/>
            <person name="Haas B."/>
            <person name="Abouelleil A."/>
            <person name="Alvarado L."/>
            <person name="Arachchi H.M."/>
            <person name="Berlin A."/>
            <person name="Chapman S.B."/>
            <person name="Gearin G."/>
            <person name="Goldberg J."/>
            <person name="Griggs A."/>
            <person name="Gujja S."/>
            <person name="Hansen M."/>
            <person name="Heiman D."/>
            <person name="Howarth C."/>
            <person name="Larimer J."/>
            <person name="Lui A."/>
            <person name="MacDonald P.J.P."/>
            <person name="McCowen C."/>
            <person name="Montmayeur A."/>
            <person name="Murphy C."/>
            <person name="Neiman D."/>
            <person name="Pearson M."/>
            <person name="Priest M."/>
            <person name="Roberts A."/>
            <person name="Saif S."/>
            <person name="Shea T."/>
            <person name="Sisk P."/>
            <person name="Stolte C."/>
            <person name="Sykes S."/>
            <person name="Wortman J."/>
            <person name="Nusbaum C."/>
            <person name="Birren B."/>
        </authorList>
    </citation>
    <scope>NUCLEOTIDE SEQUENCE [LARGE SCALE GENOMIC DNA]</scope>
    <source>
        <strain evidence="3">F0419</strain>
    </source>
</reference>
<evidence type="ECO:0000259" key="1">
    <source>
        <dbReference type="Pfam" id="PF14279"/>
    </source>
</evidence>
<dbReference type="Proteomes" id="UP000004565">
    <property type="component" value="Unassembled WGS sequence"/>
</dbReference>
<dbReference type="InterPro" id="IPR029471">
    <property type="entry name" value="HNH_5"/>
</dbReference>
<accession>H1HI59</accession>
<dbReference type="PATRIC" id="fig|999414.3.peg.2151"/>
<name>H1HI59_9FUSO</name>
<evidence type="ECO:0000313" key="2">
    <source>
        <dbReference type="EMBL" id="EHO75873.1"/>
    </source>
</evidence>
<comment type="caution">
    <text evidence="2">The sequence shown here is derived from an EMBL/GenBank/DDBJ whole genome shotgun (WGS) entry which is preliminary data.</text>
</comment>
<protein>
    <recommendedName>
        <fullName evidence="1">HNH endonuclease 5 domain-containing protein</fullName>
    </recommendedName>
</protein>